<evidence type="ECO:0000313" key="9">
    <source>
        <dbReference type="EMBL" id="CAD8182009.1"/>
    </source>
</evidence>
<dbReference type="PANTHER" id="PTHR14927:SF0">
    <property type="entry name" value="NUCLEOLAR PROTEIN 10"/>
    <property type="match status" value="1"/>
</dbReference>
<feature type="region of interest" description="Disordered" evidence="5">
    <location>
        <begin position="463"/>
        <end position="486"/>
    </location>
</feature>
<dbReference type="PANTHER" id="PTHR14927">
    <property type="entry name" value="NUCLEOLAR PROTEIN 10"/>
    <property type="match status" value="1"/>
</dbReference>
<dbReference type="InterPro" id="IPR040382">
    <property type="entry name" value="NOL10/Enp2"/>
</dbReference>
<evidence type="ECO:0000313" key="10">
    <source>
        <dbReference type="Proteomes" id="UP000683925"/>
    </source>
</evidence>
<proteinExistence type="predicted"/>
<evidence type="ECO:0000259" key="7">
    <source>
        <dbReference type="Pfam" id="PF23097"/>
    </source>
</evidence>
<dbReference type="Pfam" id="PF23098">
    <property type="entry name" value="Beta-prop_NOL10_N"/>
    <property type="match status" value="1"/>
</dbReference>
<comment type="caution">
    <text evidence="9">The sequence shown here is derived from an EMBL/GenBank/DDBJ whole genome shotgun (WGS) entry which is preliminary data.</text>
</comment>
<reference evidence="9" key="1">
    <citation type="submission" date="2021-01" db="EMBL/GenBank/DDBJ databases">
        <authorList>
            <consortium name="Genoscope - CEA"/>
            <person name="William W."/>
        </authorList>
    </citation>
    <scope>NUCLEOTIDE SEQUENCE</scope>
</reference>
<evidence type="ECO:0000256" key="3">
    <source>
        <dbReference type="ARBA" id="ARBA00022737"/>
    </source>
</evidence>
<name>A0A8S1W1K1_PAROT</name>
<accession>A0A8S1W1K1</accession>
<evidence type="ECO:0000256" key="5">
    <source>
        <dbReference type="SAM" id="MobiDB-lite"/>
    </source>
</evidence>
<dbReference type="InterPro" id="IPR056550">
    <property type="entry name" value="NOL10_2nd"/>
</dbReference>
<dbReference type="GO" id="GO:0030686">
    <property type="term" value="C:90S preribosome"/>
    <property type="evidence" value="ECO:0007669"/>
    <property type="project" value="TreeGrafter"/>
</dbReference>
<evidence type="ECO:0000256" key="4">
    <source>
        <dbReference type="ARBA" id="ARBA00023242"/>
    </source>
</evidence>
<evidence type="ECO:0000256" key="2">
    <source>
        <dbReference type="ARBA" id="ARBA00022574"/>
    </source>
</evidence>
<organism evidence="9 10">
    <name type="scientific">Paramecium octaurelia</name>
    <dbReference type="NCBI Taxonomy" id="43137"/>
    <lineage>
        <taxon>Eukaryota</taxon>
        <taxon>Sar</taxon>
        <taxon>Alveolata</taxon>
        <taxon>Ciliophora</taxon>
        <taxon>Intramacronucleata</taxon>
        <taxon>Oligohymenophorea</taxon>
        <taxon>Peniculida</taxon>
        <taxon>Parameciidae</taxon>
        <taxon>Paramecium</taxon>
    </lineage>
</organism>
<dbReference type="InterPro" id="IPR056551">
    <property type="entry name" value="Beta-prop_NOL10_N"/>
</dbReference>
<gene>
    <name evidence="9" type="ORF">POCTA_138.1.T0780059</name>
</gene>
<dbReference type="OrthoDB" id="273340at2759"/>
<evidence type="ECO:0000256" key="1">
    <source>
        <dbReference type="ARBA" id="ARBA00004604"/>
    </source>
</evidence>
<keyword evidence="4" id="KW-0539">Nucleus</keyword>
<dbReference type="Proteomes" id="UP000683925">
    <property type="component" value="Unassembled WGS sequence"/>
</dbReference>
<dbReference type="GO" id="GO:0032040">
    <property type="term" value="C:small-subunit processome"/>
    <property type="evidence" value="ECO:0007669"/>
    <property type="project" value="TreeGrafter"/>
</dbReference>
<dbReference type="Pfam" id="PF08159">
    <property type="entry name" value="NUC153"/>
    <property type="match status" value="1"/>
</dbReference>
<keyword evidence="3" id="KW-0677">Repeat</keyword>
<feature type="domain" description="Nucleolar protein 10-like N-terminal" evidence="8">
    <location>
        <begin position="5"/>
        <end position="351"/>
    </location>
</feature>
<keyword evidence="2" id="KW-0853">WD repeat</keyword>
<feature type="compositionally biased region" description="Basic and acidic residues" evidence="5">
    <location>
        <begin position="463"/>
        <end position="477"/>
    </location>
</feature>
<feature type="domain" description="Nucleolar protein 10-like second" evidence="7">
    <location>
        <begin position="353"/>
        <end position="398"/>
    </location>
</feature>
<comment type="subcellular location">
    <subcellularLocation>
        <location evidence="1">Nucleus</location>
        <location evidence="1">Nucleolus</location>
    </subcellularLocation>
</comment>
<dbReference type="Pfam" id="PF23097">
    <property type="entry name" value="NOL10_2nd"/>
    <property type="match status" value="1"/>
</dbReference>
<dbReference type="OMA" id="MNDDMIV"/>
<feature type="domain" description="NUC153" evidence="6">
    <location>
        <begin position="446"/>
        <end position="474"/>
    </location>
</feature>
<sequence length="486" mass="56604">MTLSITISQQIKAYNLAACPTLPEFLETAYKTQKSLKKNEQFRKRIEVIQGFEFNTASTQIEESNDQQYIVAAGLYAPSIKIFETSQLSMKCSRGLDSEIVKFCILGDDYKKIAMVCEDRNIELHAQYGKHFKLRVPKQPTDMIYNPYNCNLLVSSQNEDITRLNLELGSFVESYTLQQETGVNCLSMHDQLQLGLVGGNKQLSIIDFRSDQVVQQLGVSDVTSIATQNLQVALGTKEGQIKLFDLRKHIPIHIYQHQYRLPIKKIVMNDDMIVSCDAKILKFWQGNRLFTNIEPQSEINSFTWVKNSGMFLLALEQPRMGIYFIPQLNAAPKWCPFLDNLTEEMEEEEQQTVYDEYKFLSYEELEKLDALHLLETAMLKPYSHGYLIHLKLYLKLRQQKGLDFEDYKQKRIQQNYEKQLEAERISKGYVIPEEQPEVEQPVKQIDPRFQKMLKDNDFTVDKKSEAWKRAHPSEVKVKKQINKHKR</sequence>
<dbReference type="GO" id="GO:0000462">
    <property type="term" value="P:maturation of SSU-rRNA from tricistronic rRNA transcript (SSU-rRNA, 5.8S rRNA, LSU-rRNA)"/>
    <property type="evidence" value="ECO:0007669"/>
    <property type="project" value="TreeGrafter"/>
</dbReference>
<evidence type="ECO:0008006" key="11">
    <source>
        <dbReference type="Google" id="ProtNLM"/>
    </source>
</evidence>
<protein>
    <recommendedName>
        <fullName evidence="11">Nucleolar protein 10</fullName>
    </recommendedName>
</protein>
<dbReference type="AlphaFoldDB" id="A0A8S1W1K1"/>
<dbReference type="EMBL" id="CAJJDP010000077">
    <property type="protein sequence ID" value="CAD8182009.1"/>
    <property type="molecule type" value="Genomic_DNA"/>
</dbReference>
<keyword evidence="10" id="KW-1185">Reference proteome</keyword>
<evidence type="ECO:0000259" key="6">
    <source>
        <dbReference type="Pfam" id="PF08159"/>
    </source>
</evidence>
<evidence type="ECO:0000259" key="8">
    <source>
        <dbReference type="Pfam" id="PF23098"/>
    </source>
</evidence>
<dbReference type="InterPro" id="IPR012580">
    <property type="entry name" value="NUC153"/>
</dbReference>